<dbReference type="OrthoDB" id="1374368at2"/>
<dbReference type="AlphaFoldDB" id="A1ZQU0"/>
<dbReference type="RefSeq" id="WP_002699923.1">
    <property type="nucleotide sequence ID" value="NZ_AAWS01000025.1"/>
</dbReference>
<evidence type="ECO:0000313" key="3">
    <source>
        <dbReference type="Proteomes" id="UP000004095"/>
    </source>
</evidence>
<evidence type="ECO:0000256" key="1">
    <source>
        <dbReference type="SAM" id="SignalP"/>
    </source>
</evidence>
<evidence type="ECO:0000313" key="2">
    <source>
        <dbReference type="EMBL" id="EAY27245.1"/>
    </source>
</evidence>
<feature type="signal peptide" evidence="1">
    <location>
        <begin position="1"/>
        <end position="24"/>
    </location>
</feature>
<dbReference type="EMBL" id="AAWS01000025">
    <property type="protein sequence ID" value="EAY27245.1"/>
    <property type="molecule type" value="Genomic_DNA"/>
</dbReference>
<organism evidence="2 3">
    <name type="scientific">Microscilla marina ATCC 23134</name>
    <dbReference type="NCBI Taxonomy" id="313606"/>
    <lineage>
        <taxon>Bacteria</taxon>
        <taxon>Pseudomonadati</taxon>
        <taxon>Bacteroidota</taxon>
        <taxon>Cytophagia</taxon>
        <taxon>Cytophagales</taxon>
        <taxon>Microscillaceae</taxon>
        <taxon>Microscilla</taxon>
    </lineage>
</organism>
<name>A1ZQU0_MICM2</name>
<accession>A1ZQU0</accession>
<comment type="caution">
    <text evidence="2">The sequence shown here is derived from an EMBL/GenBank/DDBJ whole genome shotgun (WGS) entry which is preliminary data.</text>
</comment>
<proteinExistence type="predicted"/>
<protein>
    <recommendedName>
        <fullName evidence="4">Lipocalin-like domain-containing protein</fullName>
    </recommendedName>
</protein>
<gene>
    <name evidence="2" type="ORF">M23134_06555</name>
</gene>
<dbReference type="Proteomes" id="UP000004095">
    <property type="component" value="Unassembled WGS sequence"/>
</dbReference>
<feature type="chain" id="PRO_5002641808" description="Lipocalin-like domain-containing protein" evidence="1">
    <location>
        <begin position="25"/>
        <end position="146"/>
    </location>
</feature>
<keyword evidence="1" id="KW-0732">Signal</keyword>
<evidence type="ECO:0008006" key="4">
    <source>
        <dbReference type="Google" id="ProtNLM"/>
    </source>
</evidence>
<keyword evidence="3" id="KW-1185">Reference proteome</keyword>
<reference evidence="2 3" key="1">
    <citation type="submission" date="2007-01" db="EMBL/GenBank/DDBJ databases">
        <authorList>
            <person name="Haygood M."/>
            <person name="Podell S."/>
            <person name="Anderson C."/>
            <person name="Hopkinson B."/>
            <person name="Roe K."/>
            <person name="Barbeau K."/>
            <person name="Gaasterland T."/>
            <person name="Ferriera S."/>
            <person name="Johnson J."/>
            <person name="Kravitz S."/>
            <person name="Beeson K."/>
            <person name="Sutton G."/>
            <person name="Rogers Y.-H."/>
            <person name="Friedman R."/>
            <person name="Frazier M."/>
            <person name="Venter J.C."/>
        </authorList>
    </citation>
    <scope>NUCLEOTIDE SEQUENCE [LARGE SCALE GENOMIC DNA]</scope>
    <source>
        <strain evidence="2 3">ATCC 23134</strain>
    </source>
</reference>
<sequence>MGLNRYLRAFAFIFAITSFTQLQAQSAKKLLTRTWVFSFDEMMKVLSPEQKKVIEAMPADQLKLVKKEMSQSYLVFKSRGIFKGVMNGKKEKMEWKLSEDGKTLITIDEFGIEEKIKIIELTKKRLVIQLPNDGEEAPPLVFVSKR</sequence>